<feature type="compositionally biased region" description="Polar residues" evidence="1">
    <location>
        <begin position="360"/>
        <end position="377"/>
    </location>
</feature>
<dbReference type="RefSeq" id="XP_019018114.1">
    <property type="nucleotide sequence ID" value="XM_019161346.1"/>
</dbReference>
<organism evidence="2 3">
    <name type="scientific">Pichia membranifaciens NRRL Y-2026</name>
    <dbReference type="NCBI Taxonomy" id="763406"/>
    <lineage>
        <taxon>Eukaryota</taxon>
        <taxon>Fungi</taxon>
        <taxon>Dikarya</taxon>
        <taxon>Ascomycota</taxon>
        <taxon>Saccharomycotina</taxon>
        <taxon>Pichiomycetes</taxon>
        <taxon>Pichiales</taxon>
        <taxon>Pichiaceae</taxon>
        <taxon>Pichia</taxon>
    </lineage>
</organism>
<gene>
    <name evidence="2" type="ORF">PICMEDRAFT_16797</name>
</gene>
<evidence type="ECO:0000313" key="2">
    <source>
        <dbReference type="EMBL" id="ODQ47001.1"/>
    </source>
</evidence>
<protein>
    <submittedName>
        <fullName evidence="2">Uncharacterized protein</fullName>
    </submittedName>
</protein>
<keyword evidence="3" id="KW-1185">Reference proteome</keyword>
<proteinExistence type="predicted"/>
<dbReference type="EMBL" id="KV454003">
    <property type="protein sequence ID" value="ODQ47001.1"/>
    <property type="molecule type" value="Genomic_DNA"/>
</dbReference>
<accession>A0A1E3NLK0</accession>
<dbReference type="Proteomes" id="UP000094455">
    <property type="component" value="Unassembled WGS sequence"/>
</dbReference>
<name>A0A1E3NLK0_9ASCO</name>
<evidence type="ECO:0000313" key="3">
    <source>
        <dbReference type="Proteomes" id="UP000094455"/>
    </source>
</evidence>
<sequence>MQRKNLSAQHSVIQQQIQQQIHSAETNVSFGETLKSSMRLIRSMNSNVNSIIHSSSSKYSTMDSSIARDRLSRRVNNKSLTQSNPYLDTRIVTSSLAPDVVADTEADLHPIENVEPVASVSVIEDINGSEVHDKQLDNFAGLTRQPQIIEPPTPEVVDIVECFDPPQNALPYLGKAGEVDKNLRLSHLIKLAKARRELVPILNDYYTCSFWNHRALLSDCAMPQSFYKVAYQYFGESINVNHFVELVGVNRLSRVGWRLPCTNLQQSNFVTRYLAAVENYKQQCNTHIPIVKKDCNGRWVTEKSPLYLGADLNEILNSLPSGRIIDEQFPTLGRISSEESATQVRVEIQTGGDGNKLRVFSNSSETRTPKNSSTSKARNIEQKLLKNVDAEAYYIPPPIVKGSDEKENLAGTFNPWIDSTSSSQEEKFCFLSEHVIAKNSMISVKSTSIEHTSAKCDSEDEKLKDSEAQFFTLDGEISTSQSDRISFHTCDLSLSPCGTEVEKMIDEKTDFLFSSVEARLNRIPINERTSMTVIQCVEEEMATRPPRMRSFFYESKANYLKTGSPIGPKFEAVTKQSRGFTSSSDYGLGVDINDFVDKPEICPNALVSETAFGKPISCTASEKNSSNVQSVGKLAHFNTFNSKANRNILNPLAEAKIVELERKCVSSETRAEDETELTTMEAEKEFENCDILNFKCKANSWVSDDKNVIHEVADVLKSKTSWESSSKLDARMINDLEMPQKKTDTNTRSRLVSMSGDAANEIDCEIVDCSNKYAGVVVQVEELENLFKLMLQDKVDQDRLEALFSRESSSARSISKDYLPNIKAASDIHDARVSTANTNSSDGATDILDIIDDYAIEGSCLLNDENHSMNANRLCLKVF</sequence>
<evidence type="ECO:0000256" key="1">
    <source>
        <dbReference type="SAM" id="MobiDB-lite"/>
    </source>
</evidence>
<dbReference type="GeneID" id="30178033"/>
<dbReference type="AlphaFoldDB" id="A0A1E3NLK0"/>
<reference evidence="2 3" key="1">
    <citation type="journal article" date="2016" name="Proc. Natl. Acad. Sci. U.S.A.">
        <title>Comparative genomics of biotechnologically important yeasts.</title>
        <authorList>
            <person name="Riley R."/>
            <person name="Haridas S."/>
            <person name="Wolfe K.H."/>
            <person name="Lopes M.R."/>
            <person name="Hittinger C.T."/>
            <person name="Goeker M."/>
            <person name="Salamov A.A."/>
            <person name="Wisecaver J.H."/>
            <person name="Long T.M."/>
            <person name="Calvey C.H."/>
            <person name="Aerts A.L."/>
            <person name="Barry K.W."/>
            <person name="Choi C."/>
            <person name="Clum A."/>
            <person name="Coughlan A.Y."/>
            <person name="Deshpande S."/>
            <person name="Douglass A.P."/>
            <person name="Hanson S.J."/>
            <person name="Klenk H.-P."/>
            <person name="LaButti K.M."/>
            <person name="Lapidus A."/>
            <person name="Lindquist E.A."/>
            <person name="Lipzen A.M."/>
            <person name="Meier-Kolthoff J.P."/>
            <person name="Ohm R.A."/>
            <person name="Otillar R.P."/>
            <person name="Pangilinan J.L."/>
            <person name="Peng Y."/>
            <person name="Rokas A."/>
            <person name="Rosa C.A."/>
            <person name="Scheuner C."/>
            <person name="Sibirny A.A."/>
            <person name="Slot J.C."/>
            <person name="Stielow J.B."/>
            <person name="Sun H."/>
            <person name="Kurtzman C.P."/>
            <person name="Blackwell M."/>
            <person name="Grigoriev I.V."/>
            <person name="Jeffries T.W."/>
        </authorList>
    </citation>
    <scope>NUCLEOTIDE SEQUENCE [LARGE SCALE GENOMIC DNA]</scope>
    <source>
        <strain evidence="2 3">NRRL Y-2026</strain>
    </source>
</reference>
<feature type="region of interest" description="Disordered" evidence="1">
    <location>
        <begin position="355"/>
        <end position="378"/>
    </location>
</feature>